<comment type="caution">
    <text evidence="3">The sequence shown here is derived from an EMBL/GenBank/DDBJ whole genome shotgun (WGS) entry which is preliminary data.</text>
</comment>
<dbReference type="EMBL" id="CAMGYJ010000002">
    <property type="protein sequence ID" value="CAI0376418.1"/>
    <property type="molecule type" value="Genomic_DNA"/>
</dbReference>
<dbReference type="InterPro" id="IPR044730">
    <property type="entry name" value="RNase_H-like_dom_plant"/>
</dbReference>
<dbReference type="Gene3D" id="3.30.420.10">
    <property type="entry name" value="Ribonuclease H-like superfamily/Ribonuclease H"/>
    <property type="match status" value="1"/>
</dbReference>
<evidence type="ECO:0000256" key="1">
    <source>
        <dbReference type="SAM" id="Phobius"/>
    </source>
</evidence>
<feature type="transmembrane region" description="Helical" evidence="1">
    <location>
        <begin position="72"/>
        <end position="94"/>
    </location>
</feature>
<keyword evidence="1" id="KW-0472">Membrane</keyword>
<dbReference type="SUPFAM" id="SSF53098">
    <property type="entry name" value="Ribonuclease H-like"/>
    <property type="match status" value="1"/>
</dbReference>
<dbReference type="InterPro" id="IPR002156">
    <property type="entry name" value="RNaseH_domain"/>
</dbReference>
<protein>
    <recommendedName>
        <fullName evidence="2">RNase H type-1 domain-containing protein</fullName>
    </recommendedName>
</protein>
<gene>
    <name evidence="3" type="ORF">LITE_LOCUS1005</name>
</gene>
<evidence type="ECO:0000313" key="4">
    <source>
        <dbReference type="Proteomes" id="UP001154282"/>
    </source>
</evidence>
<dbReference type="InterPro" id="IPR012337">
    <property type="entry name" value="RNaseH-like_sf"/>
</dbReference>
<keyword evidence="1" id="KW-0812">Transmembrane</keyword>
<organism evidence="3 4">
    <name type="scientific">Linum tenue</name>
    <dbReference type="NCBI Taxonomy" id="586396"/>
    <lineage>
        <taxon>Eukaryota</taxon>
        <taxon>Viridiplantae</taxon>
        <taxon>Streptophyta</taxon>
        <taxon>Embryophyta</taxon>
        <taxon>Tracheophyta</taxon>
        <taxon>Spermatophyta</taxon>
        <taxon>Magnoliopsida</taxon>
        <taxon>eudicotyledons</taxon>
        <taxon>Gunneridae</taxon>
        <taxon>Pentapetalae</taxon>
        <taxon>rosids</taxon>
        <taxon>fabids</taxon>
        <taxon>Malpighiales</taxon>
        <taxon>Linaceae</taxon>
        <taxon>Linum</taxon>
    </lineage>
</organism>
<dbReference type="PANTHER" id="PTHR47723">
    <property type="entry name" value="OS05G0353850 PROTEIN"/>
    <property type="match status" value="1"/>
</dbReference>
<dbReference type="GO" id="GO:0003676">
    <property type="term" value="F:nucleic acid binding"/>
    <property type="evidence" value="ECO:0007669"/>
    <property type="project" value="InterPro"/>
</dbReference>
<keyword evidence="1" id="KW-1133">Transmembrane helix</keyword>
<sequence length="99" mass="11566">MEGLQLAWNLGLLRIIVEIDSQCAVQLLRNQDAPDHPHAAIIHRFQELLHRDWDVTIHHIYREGNKGADFLATMYLVLSLISIIFFCMTVKVFLRLVWL</sequence>
<reference evidence="3" key="1">
    <citation type="submission" date="2022-08" db="EMBL/GenBank/DDBJ databases">
        <authorList>
            <person name="Gutierrez-Valencia J."/>
        </authorList>
    </citation>
    <scope>NUCLEOTIDE SEQUENCE</scope>
</reference>
<proteinExistence type="predicted"/>
<dbReference type="Pfam" id="PF13456">
    <property type="entry name" value="RVT_3"/>
    <property type="match status" value="1"/>
</dbReference>
<dbReference type="PANTHER" id="PTHR47723:SF19">
    <property type="entry name" value="POLYNUCLEOTIDYL TRANSFERASE, RIBONUCLEASE H-LIKE SUPERFAMILY PROTEIN"/>
    <property type="match status" value="1"/>
</dbReference>
<dbReference type="Proteomes" id="UP001154282">
    <property type="component" value="Unassembled WGS sequence"/>
</dbReference>
<name>A0AAV0GVP1_9ROSI</name>
<dbReference type="GO" id="GO:0004523">
    <property type="term" value="F:RNA-DNA hybrid ribonuclease activity"/>
    <property type="evidence" value="ECO:0007669"/>
    <property type="project" value="InterPro"/>
</dbReference>
<evidence type="ECO:0000313" key="3">
    <source>
        <dbReference type="EMBL" id="CAI0376418.1"/>
    </source>
</evidence>
<dbReference type="InterPro" id="IPR036397">
    <property type="entry name" value="RNaseH_sf"/>
</dbReference>
<evidence type="ECO:0000259" key="2">
    <source>
        <dbReference type="Pfam" id="PF13456"/>
    </source>
</evidence>
<accession>A0AAV0GVP1</accession>
<dbReference type="AlphaFoldDB" id="A0AAV0GVP1"/>
<keyword evidence="4" id="KW-1185">Reference proteome</keyword>
<dbReference type="InterPro" id="IPR053151">
    <property type="entry name" value="RNase_H-like"/>
</dbReference>
<dbReference type="CDD" id="cd06222">
    <property type="entry name" value="RNase_H_like"/>
    <property type="match status" value="1"/>
</dbReference>
<feature type="domain" description="RNase H type-1" evidence="2">
    <location>
        <begin position="2"/>
        <end position="74"/>
    </location>
</feature>